<comment type="caution">
    <text evidence="1">The sequence shown here is derived from an EMBL/GenBank/DDBJ whole genome shotgun (WGS) entry which is preliminary data.</text>
</comment>
<organism evidence="1 2">
    <name type="scientific">Vespula squamosa</name>
    <name type="common">Southern yellow jacket</name>
    <name type="synonym">Wasp</name>
    <dbReference type="NCBI Taxonomy" id="30214"/>
    <lineage>
        <taxon>Eukaryota</taxon>
        <taxon>Metazoa</taxon>
        <taxon>Ecdysozoa</taxon>
        <taxon>Arthropoda</taxon>
        <taxon>Hexapoda</taxon>
        <taxon>Insecta</taxon>
        <taxon>Pterygota</taxon>
        <taxon>Neoptera</taxon>
        <taxon>Endopterygota</taxon>
        <taxon>Hymenoptera</taxon>
        <taxon>Apocrita</taxon>
        <taxon>Aculeata</taxon>
        <taxon>Vespoidea</taxon>
        <taxon>Vespidae</taxon>
        <taxon>Vespinae</taxon>
        <taxon>Vespula</taxon>
    </lineage>
</organism>
<name>A0ABD2BD75_VESSQ</name>
<sequence>MMHESFYWIIIRIVEEYLYASKEGKAKRNEDLELLQITTLMSKRATRGAIIKKVLETSVKTMITKCRPSR</sequence>
<evidence type="ECO:0000313" key="1">
    <source>
        <dbReference type="EMBL" id="KAL2730696.1"/>
    </source>
</evidence>
<dbReference type="AlphaFoldDB" id="A0ABD2BD75"/>
<gene>
    <name evidence="1" type="ORF">V1478_005109</name>
</gene>
<dbReference type="EMBL" id="JAUDFV010000110">
    <property type="protein sequence ID" value="KAL2730696.1"/>
    <property type="molecule type" value="Genomic_DNA"/>
</dbReference>
<evidence type="ECO:0000313" key="2">
    <source>
        <dbReference type="Proteomes" id="UP001607302"/>
    </source>
</evidence>
<accession>A0ABD2BD75</accession>
<dbReference type="Proteomes" id="UP001607302">
    <property type="component" value="Unassembled WGS sequence"/>
</dbReference>
<keyword evidence="2" id="KW-1185">Reference proteome</keyword>
<reference evidence="1 2" key="1">
    <citation type="journal article" date="2024" name="Ann. Entomol. Soc. Am.">
        <title>Genomic analyses of the southern and eastern yellowjacket wasps (Hymenoptera: Vespidae) reveal evolutionary signatures of social life.</title>
        <authorList>
            <person name="Catto M.A."/>
            <person name="Caine P.B."/>
            <person name="Orr S.E."/>
            <person name="Hunt B.G."/>
            <person name="Goodisman M.A.D."/>
        </authorList>
    </citation>
    <scope>NUCLEOTIDE SEQUENCE [LARGE SCALE GENOMIC DNA]</scope>
    <source>
        <strain evidence="1">233</strain>
        <tissue evidence="1">Head and thorax</tissue>
    </source>
</reference>
<protein>
    <submittedName>
        <fullName evidence="1">Uncharacterized protein</fullName>
    </submittedName>
</protein>
<proteinExistence type="predicted"/>